<proteinExistence type="inferred from homology"/>
<feature type="domain" description="Serine aminopeptidase S33" evidence="3">
    <location>
        <begin position="49"/>
        <end position="291"/>
    </location>
</feature>
<dbReference type="PANTHER" id="PTHR22946">
    <property type="entry name" value="DIENELACTONE HYDROLASE DOMAIN-CONTAINING PROTEIN-RELATED"/>
    <property type="match status" value="1"/>
</dbReference>
<comment type="caution">
    <text evidence="4">The sequence shown here is derived from an EMBL/GenBank/DDBJ whole genome shotgun (WGS) entry which is preliminary data.</text>
</comment>
<dbReference type="SUPFAM" id="SSF53474">
    <property type="entry name" value="alpha/beta-Hydrolases"/>
    <property type="match status" value="1"/>
</dbReference>
<evidence type="ECO:0000313" key="5">
    <source>
        <dbReference type="Proteomes" id="UP001207528"/>
    </source>
</evidence>
<name>A0AAW5SQ06_MYCNV</name>
<dbReference type="Proteomes" id="UP001207528">
    <property type="component" value="Unassembled WGS sequence"/>
</dbReference>
<dbReference type="GO" id="GO:0052689">
    <property type="term" value="F:carboxylic ester hydrolase activity"/>
    <property type="evidence" value="ECO:0007669"/>
    <property type="project" value="UniProtKB-ARBA"/>
</dbReference>
<protein>
    <submittedName>
        <fullName evidence="4">Alpha/beta fold hydrolase</fullName>
    </submittedName>
</protein>
<dbReference type="InterPro" id="IPR022742">
    <property type="entry name" value="Hydrolase_4"/>
</dbReference>
<reference evidence="4" key="2">
    <citation type="journal article" date="2022" name="BMC Genomics">
        <title>Comparative genome analysis of mycobacteria focusing on tRNA and non-coding RNA.</title>
        <authorList>
            <person name="Behra P.R.K."/>
            <person name="Pettersson B.M.F."/>
            <person name="Ramesh M."/>
            <person name="Das S."/>
            <person name="Dasgupta S."/>
            <person name="Kirsebom L.A."/>
        </authorList>
    </citation>
    <scope>NUCLEOTIDE SEQUENCE</scope>
    <source>
        <strain evidence="4">DSM 44203</strain>
    </source>
</reference>
<dbReference type="AlphaFoldDB" id="A0AAW5SQ06"/>
<evidence type="ECO:0000256" key="1">
    <source>
        <dbReference type="ARBA" id="ARBA00008645"/>
    </source>
</evidence>
<accession>A0AAW5SQ06</accession>
<reference evidence="4" key="1">
    <citation type="submission" date="2020-07" db="EMBL/GenBank/DDBJ databases">
        <authorList>
            <person name="Pettersson B.M.F."/>
            <person name="Behra P.R.K."/>
            <person name="Ramesh M."/>
            <person name="Das S."/>
            <person name="Dasgupta S."/>
            <person name="Kirsebom L.A."/>
        </authorList>
    </citation>
    <scope>NUCLEOTIDE SEQUENCE</scope>
    <source>
        <strain evidence="4">DSM 44203</strain>
    </source>
</reference>
<dbReference type="PANTHER" id="PTHR22946:SF9">
    <property type="entry name" value="POLYKETIDE TRANSFERASE AF380"/>
    <property type="match status" value="1"/>
</dbReference>
<comment type="similarity">
    <text evidence="1">Belongs to the AB hydrolase superfamily.</text>
</comment>
<dbReference type="InterPro" id="IPR029058">
    <property type="entry name" value="AB_hydrolase_fold"/>
</dbReference>
<gene>
    <name evidence="4" type="ORF">H7I77_20145</name>
</gene>
<evidence type="ECO:0000313" key="4">
    <source>
        <dbReference type="EMBL" id="MCV7025632.1"/>
    </source>
</evidence>
<keyword evidence="2 4" id="KW-0378">Hydrolase</keyword>
<dbReference type="InterPro" id="IPR050261">
    <property type="entry name" value="FrsA_esterase"/>
</dbReference>
<dbReference type="Gene3D" id="3.40.50.1820">
    <property type="entry name" value="alpha/beta hydrolase"/>
    <property type="match status" value="1"/>
</dbReference>
<evidence type="ECO:0000256" key="2">
    <source>
        <dbReference type="ARBA" id="ARBA00022801"/>
    </source>
</evidence>
<evidence type="ECO:0000259" key="3">
    <source>
        <dbReference type="Pfam" id="PF12146"/>
    </source>
</evidence>
<dbReference type="Pfam" id="PF12146">
    <property type="entry name" value="Hydrolase_4"/>
    <property type="match status" value="1"/>
</dbReference>
<dbReference type="EMBL" id="JACKTI010000050">
    <property type="protein sequence ID" value="MCV7025632.1"/>
    <property type="molecule type" value="Genomic_DNA"/>
</dbReference>
<sequence length="327" mass="35186">MSTLRRTLASMSTTPSCDHDAGVTREELAFDSGGRRCDGWLYRPPGPGPHPCVVLAHGIGGIRSAALPLFATRFAAAGIAALTFDYRHLGTSEGEPRGLIDIKRQRADYRAAIDLARQLDGIDHERIALWGTSFGGGHVLATAARDQRIAAAIIQNPFVDGHAAAAAAIRSAGRVHAYRLAWRAVRDTLAAHRGDPVRVELAGPPLSLAMMTTPDAVAGFASILPADPVGFEPAVPARIVLQMRADRPGRRATLVTCPLLVCVCEHDVIAPPQPAITVAERAPHSELRRYPIGHFDLFHTPWFDRVVDDQIAFLHRTLLEPTATGGE</sequence>
<organism evidence="4 5">
    <name type="scientific">Mycolicibacterium novocastrense</name>
    <name type="common">Mycobacterium novocastrense</name>
    <dbReference type="NCBI Taxonomy" id="59813"/>
    <lineage>
        <taxon>Bacteria</taxon>
        <taxon>Bacillati</taxon>
        <taxon>Actinomycetota</taxon>
        <taxon>Actinomycetes</taxon>
        <taxon>Mycobacteriales</taxon>
        <taxon>Mycobacteriaceae</taxon>
        <taxon>Mycolicibacterium</taxon>
    </lineage>
</organism>